<dbReference type="EMBL" id="CAFBNJ010000032">
    <property type="protein sequence ID" value="CAB4950211.1"/>
    <property type="molecule type" value="Genomic_DNA"/>
</dbReference>
<dbReference type="EMBL" id="CAEZVC010000023">
    <property type="protein sequence ID" value="CAB4618537.1"/>
    <property type="molecule type" value="Genomic_DNA"/>
</dbReference>
<dbReference type="PANTHER" id="PTHR42982:SF1">
    <property type="entry name" value="SEC-INDEPENDENT PROTEIN TRANSLOCASE PROTEIN TATA"/>
    <property type="match status" value="1"/>
</dbReference>
<evidence type="ECO:0000256" key="8">
    <source>
        <dbReference type="SAM" id="MobiDB-lite"/>
    </source>
</evidence>
<evidence type="ECO:0000313" key="17">
    <source>
        <dbReference type="EMBL" id="CAB4950211.1"/>
    </source>
</evidence>
<evidence type="ECO:0000313" key="10">
    <source>
        <dbReference type="EMBL" id="CAB4335744.1"/>
    </source>
</evidence>
<evidence type="ECO:0000313" key="14">
    <source>
        <dbReference type="EMBL" id="CAB4715784.1"/>
    </source>
</evidence>
<gene>
    <name evidence="12" type="ORF">UFOPK1762_01140</name>
    <name evidence="13" type="ORF">UFOPK1906_00566</name>
    <name evidence="14" type="ORF">UFOPK2624_01371</name>
    <name evidence="16" type="ORF">UFOPK2969_01548</name>
    <name evidence="15" type="ORF">UFOPK3010_00288</name>
    <name evidence="10" type="ORF">UFOPK3331_00565</name>
    <name evidence="17" type="ORF">UFOPK3785_00782</name>
    <name evidence="18" type="ORF">UFOPK3927_01112</name>
    <name evidence="11" type="ORF">UFOPK4201_01537</name>
    <name evidence="19" type="ORF">UFOPK4371_01423</name>
</gene>
<evidence type="ECO:0000313" key="11">
    <source>
        <dbReference type="EMBL" id="CAB4372493.1"/>
    </source>
</evidence>
<evidence type="ECO:0000313" key="18">
    <source>
        <dbReference type="EMBL" id="CAB4987676.1"/>
    </source>
</evidence>
<evidence type="ECO:0000313" key="16">
    <source>
        <dbReference type="EMBL" id="CAB4802478.1"/>
    </source>
</evidence>
<evidence type="ECO:0000256" key="1">
    <source>
        <dbReference type="ARBA" id="ARBA00004167"/>
    </source>
</evidence>
<keyword evidence="5 9" id="KW-1133">Transmembrane helix</keyword>
<keyword evidence="6" id="KW-0811">Translocation</keyword>
<dbReference type="Pfam" id="PF02416">
    <property type="entry name" value="TatA_B_E"/>
    <property type="match status" value="1"/>
</dbReference>
<name>A0A6J6I1L4_9ZZZZ</name>
<evidence type="ECO:0000256" key="5">
    <source>
        <dbReference type="ARBA" id="ARBA00022989"/>
    </source>
</evidence>
<protein>
    <submittedName>
        <fullName evidence="13">Unannotated protein</fullName>
    </submittedName>
</protein>
<evidence type="ECO:0000313" key="12">
    <source>
        <dbReference type="EMBL" id="CAB4587914.1"/>
    </source>
</evidence>
<organism evidence="13">
    <name type="scientific">freshwater metagenome</name>
    <dbReference type="NCBI Taxonomy" id="449393"/>
    <lineage>
        <taxon>unclassified sequences</taxon>
        <taxon>metagenomes</taxon>
        <taxon>ecological metagenomes</taxon>
    </lineage>
</organism>
<dbReference type="EMBL" id="CAEZXY010000072">
    <property type="protein sequence ID" value="CAB4715784.1"/>
    <property type="molecule type" value="Genomic_DNA"/>
</dbReference>
<dbReference type="EMBL" id="CAFBRD010000092">
    <property type="protein sequence ID" value="CAB5078241.1"/>
    <property type="molecule type" value="Genomic_DNA"/>
</dbReference>
<feature type="transmembrane region" description="Helical" evidence="9">
    <location>
        <begin position="6"/>
        <end position="25"/>
    </location>
</feature>
<dbReference type="InterPro" id="IPR003369">
    <property type="entry name" value="TatA/B/E"/>
</dbReference>
<keyword evidence="7 9" id="KW-0472">Membrane</keyword>
<feature type="region of interest" description="Disordered" evidence="8">
    <location>
        <begin position="43"/>
        <end position="68"/>
    </location>
</feature>
<evidence type="ECO:0000313" key="19">
    <source>
        <dbReference type="EMBL" id="CAB5078241.1"/>
    </source>
</evidence>
<evidence type="ECO:0000256" key="3">
    <source>
        <dbReference type="ARBA" id="ARBA00022692"/>
    </source>
</evidence>
<dbReference type="EMBL" id="CAEZTY010000040">
    <property type="protein sequence ID" value="CAB4587914.1"/>
    <property type="molecule type" value="Genomic_DNA"/>
</dbReference>
<sequence>MVLAEIIGWDIVIVLAIIALLFGGAKLPKLARSLGSAKGEFEKGLKEGAPESKATDAKATEATDKTDS</sequence>
<evidence type="ECO:0000313" key="13">
    <source>
        <dbReference type="EMBL" id="CAB4618537.1"/>
    </source>
</evidence>
<keyword evidence="2" id="KW-0813">Transport</keyword>
<dbReference type="Gene3D" id="1.20.5.3310">
    <property type="match status" value="1"/>
</dbReference>
<keyword evidence="3 9" id="KW-0812">Transmembrane</keyword>
<keyword evidence="4" id="KW-0653">Protein transport</keyword>
<dbReference type="EMBL" id="CAESAL010000013">
    <property type="protein sequence ID" value="CAB4335744.1"/>
    <property type="molecule type" value="Genomic_DNA"/>
</dbReference>
<evidence type="ECO:0000313" key="15">
    <source>
        <dbReference type="EMBL" id="CAB4795729.1"/>
    </source>
</evidence>
<dbReference type="AlphaFoldDB" id="A0A6J6I1L4"/>
<evidence type="ECO:0000256" key="4">
    <source>
        <dbReference type="ARBA" id="ARBA00022927"/>
    </source>
</evidence>
<dbReference type="GO" id="GO:0015031">
    <property type="term" value="P:protein transport"/>
    <property type="evidence" value="ECO:0007669"/>
    <property type="project" value="UniProtKB-KW"/>
</dbReference>
<evidence type="ECO:0000256" key="2">
    <source>
        <dbReference type="ARBA" id="ARBA00022448"/>
    </source>
</evidence>
<evidence type="ECO:0000256" key="7">
    <source>
        <dbReference type="ARBA" id="ARBA00023136"/>
    </source>
</evidence>
<evidence type="ECO:0000256" key="6">
    <source>
        <dbReference type="ARBA" id="ARBA00023010"/>
    </source>
</evidence>
<reference evidence="13" key="1">
    <citation type="submission" date="2020-05" db="EMBL/GenBank/DDBJ databases">
        <authorList>
            <person name="Chiriac C."/>
            <person name="Salcher M."/>
            <person name="Ghai R."/>
            <person name="Kavagutti S V."/>
        </authorList>
    </citation>
    <scope>NUCLEOTIDE SEQUENCE</scope>
</reference>
<dbReference type="EMBL" id="CAFAAD010000150">
    <property type="protein sequence ID" value="CAB4802478.1"/>
    <property type="molecule type" value="Genomic_DNA"/>
</dbReference>
<dbReference type="EMBL" id="CAFAAM010000024">
    <property type="protein sequence ID" value="CAB4795729.1"/>
    <property type="molecule type" value="Genomic_DNA"/>
</dbReference>
<dbReference type="GO" id="GO:0016020">
    <property type="term" value="C:membrane"/>
    <property type="evidence" value="ECO:0007669"/>
    <property type="project" value="UniProtKB-ARBA"/>
</dbReference>
<accession>A0A6J6I1L4</accession>
<dbReference type="EMBL" id="CAEUNJ010000076">
    <property type="protein sequence ID" value="CAB4372493.1"/>
    <property type="molecule type" value="Genomic_DNA"/>
</dbReference>
<dbReference type="EMBL" id="CAFBOK010000123">
    <property type="protein sequence ID" value="CAB4987676.1"/>
    <property type="molecule type" value="Genomic_DNA"/>
</dbReference>
<dbReference type="PANTHER" id="PTHR42982">
    <property type="entry name" value="SEC-INDEPENDENT PROTEIN TRANSLOCASE PROTEIN TATA"/>
    <property type="match status" value="1"/>
</dbReference>
<proteinExistence type="predicted"/>
<evidence type="ECO:0000256" key="9">
    <source>
        <dbReference type="SAM" id="Phobius"/>
    </source>
</evidence>
<comment type="subcellular location">
    <subcellularLocation>
        <location evidence="1">Membrane</location>
        <topology evidence="1">Single-pass membrane protein</topology>
    </subcellularLocation>
</comment>